<dbReference type="RefSeq" id="WP_036775037.1">
    <property type="nucleotide sequence ID" value="NZ_CP012509.1"/>
</dbReference>
<protein>
    <recommendedName>
        <fullName evidence="4">phosphoglycolate phosphatase</fullName>
        <ecNumber evidence="4">3.1.3.18</ecNumber>
    </recommendedName>
</protein>
<evidence type="ECO:0000256" key="3">
    <source>
        <dbReference type="ARBA" id="ARBA00006171"/>
    </source>
</evidence>
<comment type="similarity">
    <text evidence="3">Belongs to the HAD-like hydrolase superfamily. CbbY/CbbZ/Gph/YieH family.</text>
</comment>
<evidence type="ECO:0000256" key="2">
    <source>
        <dbReference type="ARBA" id="ARBA00004818"/>
    </source>
</evidence>
<dbReference type="Gene3D" id="1.10.150.240">
    <property type="entry name" value="Putative phosphatase, domain 2"/>
    <property type="match status" value="1"/>
</dbReference>
<dbReference type="SFLD" id="SFLDG01129">
    <property type="entry name" value="C1.5:_HAD__Beta-PGM__Phosphata"/>
    <property type="match status" value="1"/>
</dbReference>
<dbReference type="InterPro" id="IPR023214">
    <property type="entry name" value="HAD_sf"/>
</dbReference>
<dbReference type="GO" id="GO:0008967">
    <property type="term" value="F:phosphoglycolate phosphatase activity"/>
    <property type="evidence" value="ECO:0007669"/>
    <property type="project" value="UniProtKB-EC"/>
</dbReference>
<dbReference type="Gene3D" id="3.40.50.1000">
    <property type="entry name" value="HAD superfamily/HAD-like"/>
    <property type="match status" value="1"/>
</dbReference>
<evidence type="ECO:0000256" key="1">
    <source>
        <dbReference type="ARBA" id="ARBA00000830"/>
    </source>
</evidence>
<name>A0AAC8VKW9_PISSA</name>
<dbReference type="SFLD" id="SFLDS00003">
    <property type="entry name" value="Haloacid_Dehalogenase"/>
    <property type="match status" value="1"/>
</dbReference>
<dbReference type="NCBIfam" id="TIGR01549">
    <property type="entry name" value="HAD-SF-IA-v1"/>
    <property type="match status" value="1"/>
</dbReference>
<dbReference type="Proteomes" id="UP000029558">
    <property type="component" value="Plasmid pPSB1-1"/>
</dbReference>
<dbReference type="InterPro" id="IPR041492">
    <property type="entry name" value="HAD_2"/>
</dbReference>
<comment type="catalytic activity">
    <reaction evidence="1">
        <text>2-phosphoglycolate + H2O = glycolate + phosphate</text>
        <dbReference type="Rhea" id="RHEA:14369"/>
        <dbReference type="ChEBI" id="CHEBI:15377"/>
        <dbReference type="ChEBI" id="CHEBI:29805"/>
        <dbReference type="ChEBI" id="CHEBI:43474"/>
        <dbReference type="ChEBI" id="CHEBI:58033"/>
        <dbReference type="EC" id="3.1.3.18"/>
    </reaction>
</comment>
<keyword evidence="5" id="KW-0614">Plasmid</keyword>
<dbReference type="InterPro" id="IPR050155">
    <property type="entry name" value="HAD-like_hydrolase_sf"/>
</dbReference>
<evidence type="ECO:0000313" key="6">
    <source>
        <dbReference type="Proteomes" id="UP000029558"/>
    </source>
</evidence>
<evidence type="ECO:0000313" key="5">
    <source>
        <dbReference type="EMBL" id="ALB24365.1"/>
    </source>
</evidence>
<dbReference type="InterPro" id="IPR023198">
    <property type="entry name" value="PGP-like_dom2"/>
</dbReference>
<dbReference type="SUPFAM" id="SSF56784">
    <property type="entry name" value="HAD-like"/>
    <property type="match status" value="1"/>
</dbReference>
<geneLocation type="plasmid" evidence="5 6">
    <name>pPSB1-1</name>
</geneLocation>
<accession>A0AAC8VKW9</accession>
<gene>
    <name evidence="5" type="ORF">KU39_1p24</name>
</gene>
<dbReference type="PANTHER" id="PTHR43434:SF1">
    <property type="entry name" value="PHOSPHOGLYCOLATE PHOSPHATASE"/>
    <property type="match status" value="1"/>
</dbReference>
<dbReference type="GO" id="GO:0006281">
    <property type="term" value="P:DNA repair"/>
    <property type="evidence" value="ECO:0007669"/>
    <property type="project" value="TreeGrafter"/>
</dbReference>
<comment type="pathway">
    <text evidence="2">Organic acid metabolism; glycolate biosynthesis; glycolate from 2-phosphoglycolate: step 1/1.</text>
</comment>
<dbReference type="EMBL" id="CP012509">
    <property type="protein sequence ID" value="ALB24365.1"/>
    <property type="molecule type" value="Genomic_DNA"/>
</dbReference>
<organism evidence="5 6">
    <name type="scientific">Piscirickettsia salmonis</name>
    <dbReference type="NCBI Taxonomy" id="1238"/>
    <lineage>
        <taxon>Bacteria</taxon>
        <taxon>Pseudomonadati</taxon>
        <taxon>Pseudomonadota</taxon>
        <taxon>Gammaproteobacteria</taxon>
        <taxon>Thiotrichales</taxon>
        <taxon>Piscirickettsiaceae</taxon>
        <taxon>Piscirickettsia</taxon>
    </lineage>
</organism>
<dbReference type="Pfam" id="PF13419">
    <property type="entry name" value="HAD_2"/>
    <property type="match status" value="1"/>
</dbReference>
<dbReference type="InterPro" id="IPR006439">
    <property type="entry name" value="HAD-SF_hydro_IA"/>
</dbReference>
<dbReference type="EC" id="3.1.3.18" evidence="4"/>
<evidence type="ECO:0000256" key="4">
    <source>
        <dbReference type="ARBA" id="ARBA00013078"/>
    </source>
</evidence>
<sequence length="223" mass="25486">MNTKLLLIDFDGTICAVHHSVIHCIFHTYQKFNLPRVPDDETIKIILGSGVVIESMFKKLLSHSDINYSDKDLSEMCQYYRKFYASSSINEIKLYKNFDHILKVIKNKHLTSIIISNKEQERLLSATKYLNINHLVDHIIGTDDTVKAKPHQDMFNRKVQPLCSNLDLDNILIVGDTNSDIQFAKNCGFKSCFARYGYGNDNLAETADYVIDSPTELLSLVYA</sequence>
<dbReference type="InterPro" id="IPR036412">
    <property type="entry name" value="HAD-like_sf"/>
</dbReference>
<dbReference type="PANTHER" id="PTHR43434">
    <property type="entry name" value="PHOSPHOGLYCOLATE PHOSPHATASE"/>
    <property type="match status" value="1"/>
</dbReference>
<reference evidence="5 6" key="1">
    <citation type="journal article" date="2014" name="Genome Announc.">
        <title>Comparative Genome Analysis of Two Isolates of the Fish Pathogen Piscirickettsia salmonis from Different Hosts Reveals Major Differences in Virulence-Associated Secretion Systems.</title>
        <authorList>
            <person name="Bohle H."/>
            <person name="Henriquez P."/>
            <person name="Grothusen H."/>
            <person name="Navas E."/>
            <person name="Sandoval A."/>
            <person name="Bustamante F."/>
            <person name="Bustos P."/>
            <person name="Mancilla M."/>
        </authorList>
    </citation>
    <scope>NUCLEOTIDE SEQUENCE [LARGE SCALE GENOMIC DNA]</scope>
    <source>
        <strain evidence="6">B1-32597</strain>
    </source>
</reference>
<dbReference type="AlphaFoldDB" id="A0AAC8VKW9"/>
<proteinExistence type="inferred from homology"/>